<accession>A0A1L9U3T1</accession>
<evidence type="ECO:0000256" key="2">
    <source>
        <dbReference type="ARBA" id="ARBA00035112"/>
    </source>
</evidence>
<dbReference type="AlphaFoldDB" id="A0A1L9U3T1"/>
<dbReference type="RefSeq" id="XP_067473585.1">
    <property type="nucleotide sequence ID" value="XM_067628736.1"/>
</dbReference>
<reference evidence="4" key="1">
    <citation type="journal article" date="2017" name="Genome Biol.">
        <title>Comparative genomics reveals high biological diversity and specific adaptations in the industrially and medically important fungal genus Aspergillus.</title>
        <authorList>
            <person name="de Vries R.P."/>
            <person name="Riley R."/>
            <person name="Wiebenga A."/>
            <person name="Aguilar-Osorio G."/>
            <person name="Amillis S."/>
            <person name="Uchima C.A."/>
            <person name="Anderluh G."/>
            <person name="Asadollahi M."/>
            <person name="Askin M."/>
            <person name="Barry K."/>
            <person name="Battaglia E."/>
            <person name="Bayram O."/>
            <person name="Benocci T."/>
            <person name="Braus-Stromeyer S.A."/>
            <person name="Caldana C."/>
            <person name="Canovas D."/>
            <person name="Cerqueira G.C."/>
            <person name="Chen F."/>
            <person name="Chen W."/>
            <person name="Choi C."/>
            <person name="Clum A."/>
            <person name="Dos Santos R.A."/>
            <person name="Damasio A.R."/>
            <person name="Diallinas G."/>
            <person name="Emri T."/>
            <person name="Fekete E."/>
            <person name="Flipphi M."/>
            <person name="Freyberg S."/>
            <person name="Gallo A."/>
            <person name="Gournas C."/>
            <person name="Habgood R."/>
            <person name="Hainaut M."/>
            <person name="Harispe M.L."/>
            <person name="Henrissat B."/>
            <person name="Hilden K.S."/>
            <person name="Hope R."/>
            <person name="Hossain A."/>
            <person name="Karabika E."/>
            <person name="Karaffa L."/>
            <person name="Karanyi Z."/>
            <person name="Krasevec N."/>
            <person name="Kuo A."/>
            <person name="Kusch H."/>
            <person name="LaButti K."/>
            <person name="Lagendijk E.L."/>
            <person name="Lapidus A."/>
            <person name="Levasseur A."/>
            <person name="Lindquist E."/>
            <person name="Lipzen A."/>
            <person name="Logrieco A.F."/>
            <person name="MacCabe A."/>
            <person name="Maekelae M.R."/>
            <person name="Malavazi I."/>
            <person name="Melin P."/>
            <person name="Meyer V."/>
            <person name="Mielnichuk N."/>
            <person name="Miskei M."/>
            <person name="Molnar A.P."/>
            <person name="Mule G."/>
            <person name="Ngan C.Y."/>
            <person name="Orejas M."/>
            <person name="Orosz E."/>
            <person name="Ouedraogo J.P."/>
            <person name="Overkamp K.M."/>
            <person name="Park H.-S."/>
            <person name="Perrone G."/>
            <person name="Piumi F."/>
            <person name="Punt P.J."/>
            <person name="Ram A.F."/>
            <person name="Ramon A."/>
            <person name="Rauscher S."/>
            <person name="Record E."/>
            <person name="Riano-Pachon D.M."/>
            <person name="Robert V."/>
            <person name="Roehrig J."/>
            <person name="Ruller R."/>
            <person name="Salamov A."/>
            <person name="Salih N.S."/>
            <person name="Samson R.A."/>
            <person name="Sandor E."/>
            <person name="Sanguinetti M."/>
            <person name="Schuetze T."/>
            <person name="Sepcic K."/>
            <person name="Shelest E."/>
            <person name="Sherlock G."/>
            <person name="Sophianopoulou V."/>
            <person name="Squina F.M."/>
            <person name="Sun H."/>
            <person name="Susca A."/>
            <person name="Todd R.B."/>
            <person name="Tsang A."/>
            <person name="Unkles S.E."/>
            <person name="van de Wiele N."/>
            <person name="van Rossen-Uffink D."/>
            <person name="Oliveira J.V."/>
            <person name="Vesth T.C."/>
            <person name="Visser J."/>
            <person name="Yu J.-H."/>
            <person name="Zhou M."/>
            <person name="Andersen M.R."/>
            <person name="Archer D.B."/>
            <person name="Baker S.E."/>
            <person name="Benoit I."/>
            <person name="Brakhage A.A."/>
            <person name="Braus G.H."/>
            <person name="Fischer R."/>
            <person name="Frisvad J.C."/>
            <person name="Goldman G.H."/>
            <person name="Houbraken J."/>
            <person name="Oakley B."/>
            <person name="Pocsi I."/>
            <person name="Scazzocchio C."/>
            <person name="Seiboth B."/>
            <person name="vanKuyk P.A."/>
            <person name="Wortman J."/>
            <person name="Dyer P.S."/>
            <person name="Grigoriev I.V."/>
        </authorList>
    </citation>
    <scope>NUCLEOTIDE SEQUENCE [LARGE SCALE GENOMIC DNA]</scope>
    <source>
        <strain evidence="4">CBS 101740 / IMI 381727 / IBT 21946</strain>
    </source>
</reference>
<dbReference type="EMBL" id="KV878699">
    <property type="protein sequence ID" value="OJJ66335.1"/>
    <property type="molecule type" value="Genomic_DNA"/>
</dbReference>
<dbReference type="GO" id="GO:0043386">
    <property type="term" value="P:mycotoxin biosynthetic process"/>
    <property type="evidence" value="ECO:0007669"/>
    <property type="project" value="InterPro"/>
</dbReference>
<sequence>MGPPSETYDQAWEDLYNYGIVKIPRSESAQLVNYTVPLASEPGMYIIELDVFHQLHCLHHLHKKAWGHDMGVNMSDPEEVENFWIHLDHCSDSIRQNLMCTSDVSTIHWLWVEKDQQWEADGRLCIPAATLKPFGTGRWRTGQAWWILECGCRIRCVGRPGRNSLCRLYSQYRQGQAWNCSKFQNNDRH</sequence>
<evidence type="ECO:0000256" key="1">
    <source>
        <dbReference type="ARBA" id="ARBA00004685"/>
    </source>
</evidence>
<dbReference type="OrthoDB" id="3687641at2759"/>
<dbReference type="VEuPathDB" id="FungiDB:ASPBRDRAFT_665868"/>
<proteinExistence type="inferred from homology"/>
<gene>
    <name evidence="3" type="ORF">ASPBRDRAFT_665868</name>
</gene>
<dbReference type="GeneID" id="93581224"/>
<evidence type="ECO:0000313" key="3">
    <source>
        <dbReference type="EMBL" id="OJJ66335.1"/>
    </source>
</evidence>
<name>A0A1L9U3T1_ASPBC</name>
<keyword evidence="4" id="KW-1185">Reference proteome</keyword>
<dbReference type="PANTHER" id="PTHR33365:SF4">
    <property type="entry name" value="CYCLOCHLOROTINE BIOSYNTHESIS PROTEIN O"/>
    <property type="match status" value="1"/>
</dbReference>
<dbReference type="STRING" id="767769.A0A1L9U3T1"/>
<comment type="similarity">
    <text evidence="2">Belongs to the ustYa family.</text>
</comment>
<organism evidence="3 4">
    <name type="scientific">Aspergillus brasiliensis (strain CBS 101740 / IMI 381727 / IBT 21946)</name>
    <dbReference type="NCBI Taxonomy" id="767769"/>
    <lineage>
        <taxon>Eukaryota</taxon>
        <taxon>Fungi</taxon>
        <taxon>Dikarya</taxon>
        <taxon>Ascomycota</taxon>
        <taxon>Pezizomycotina</taxon>
        <taxon>Eurotiomycetes</taxon>
        <taxon>Eurotiomycetidae</taxon>
        <taxon>Eurotiales</taxon>
        <taxon>Aspergillaceae</taxon>
        <taxon>Aspergillus</taxon>
        <taxon>Aspergillus subgen. Circumdati</taxon>
    </lineage>
</organism>
<dbReference type="Proteomes" id="UP000184499">
    <property type="component" value="Unassembled WGS sequence"/>
</dbReference>
<dbReference type="Pfam" id="PF11807">
    <property type="entry name" value="UstYa"/>
    <property type="match status" value="1"/>
</dbReference>
<dbReference type="PANTHER" id="PTHR33365">
    <property type="entry name" value="YALI0B05434P"/>
    <property type="match status" value="1"/>
</dbReference>
<comment type="pathway">
    <text evidence="1">Mycotoxin biosynthesis.</text>
</comment>
<dbReference type="InterPro" id="IPR021765">
    <property type="entry name" value="UstYa-like"/>
</dbReference>
<evidence type="ECO:0000313" key="4">
    <source>
        <dbReference type="Proteomes" id="UP000184499"/>
    </source>
</evidence>
<protein>
    <submittedName>
        <fullName evidence="3">Uncharacterized protein</fullName>
    </submittedName>
</protein>